<evidence type="ECO:0000313" key="2">
    <source>
        <dbReference type="EMBL" id="RFS46999.1"/>
    </source>
</evidence>
<gene>
    <name evidence="2" type="ORF">D0Q02_07500</name>
</gene>
<dbReference type="Proteomes" id="UP000262621">
    <property type="component" value="Unassembled WGS sequence"/>
</dbReference>
<proteinExistence type="predicted"/>
<dbReference type="RefSeq" id="WP_117227250.1">
    <property type="nucleotide sequence ID" value="NZ_CP061725.1"/>
</dbReference>
<protein>
    <submittedName>
        <fullName evidence="2">Uncharacterized protein</fullName>
    </submittedName>
</protein>
<organism evidence="2 3">
    <name type="scientific">Micromonospora craniellae</name>
    <dbReference type="NCBI Taxonomy" id="2294034"/>
    <lineage>
        <taxon>Bacteria</taxon>
        <taxon>Bacillati</taxon>
        <taxon>Actinomycetota</taxon>
        <taxon>Actinomycetes</taxon>
        <taxon>Micromonosporales</taxon>
        <taxon>Micromonosporaceae</taxon>
        <taxon>Micromonospora</taxon>
    </lineage>
</organism>
<evidence type="ECO:0000313" key="3">
    <source>
        <dbReference type="Proteomes" id="UP000262621"/>
    </source>
</evidence>
<dbReference type="AlphaFoldDB" id="A0A372G2K3"/>
<reference evidence="2 3" key="1">
    <citation type="submission" date="2018-08" db="EMBL/GenBank/DDBJ databases">
        <title>Verrucosispora craniellae sp. nov., isolated from a marine sponge in the South China Sea.</title>
        <authorList>
            <person name="Li L."/>
            <person name="Lin H.W."/>
        </authorList>
    </citation>
    <scope>NUCLEOTIDE SEQUENCE [LARGE SCALE GENOMIC DNA]</scope>
    <source>
        <strain evidence="2 3">LHW63014</strain>
    </source>
</reference>
<evidence type="ECO:0000256" key="1">
    <source>
        <dbReference type="SAM" id="MobiDB-lite"/>
    </source>
</evidence>
<dbReference type="OrthoDB" id="3530961at2"/>
<comment type="caution">
    <text evidence="2">The sequence shown here is derived from an EMBL/GenBank/DDBJ whole genome shotgun (WGS) entry which is preliminary data.</text>
</comment>
<dbReference type="EMBL" id="QVFU01000005">
    <property type="protein sequence ID" value="RFS46999.1"/>
    <property type="molecule type" value="Genomic_DNA"/>
</dbReference>
<accession>A0A372G2K3</accession>
<sequence length="414" mass="43341">MTTNLQPAPPADVADGNGPGAGLEDESRKWWFTFPAGHQFAGRYAVSSGTHEEARAMAITHFGETFAGQFASAEEARVHAGGLVPLGTAELPKVVDEPRTIVMPAVAPAADADRYRLTDAGAQALAGDAAQGVHQTGTGWTGADPGQSGVACVCAVAFDGFDSIAEAQVHLDRHIAAANSSALPPVPAGELTDGMFVATGNEAEPGVEVRHVEPSADGRVVGVLFAGPEYAEYGVDELVYLVDAAAVEQAAARARARAHRARQIEFLRQLAALAESDEHFPMPRYSLRLQGGMDSPEAVRRFAAALDVEVSDAGYGLRATWRYGGDGEITPPVEMEVSAPHRHLPAAKSTPVPVPVSPAAPVATAPVVHRRDIGSPGVRCECGTAFDADGRDVETAMSLLDAHIRAPQGQEQTR</sequence>
<name>A0A372G2K3_9ACTN</name>
<feature type="region of interest" description="Disordered" evidence="1">
    <location>
        <begin position="1"/>
        <end position="24"/>
    </location>
</feature>
<keyword evidence="3" id="KW-1185">Reference proteome</keyword>